<protein>
    <submittedName>
        <fullName evidence="2">Unannotated protein</fullName>
    </submittedName>
</protein>
<dbReference type="InterPro" id="IPR003673">
    <property type="entry name" value="CoA-Trfase_fam_III"/>
</dbReference>
<dbReference type="EMBL" id="CAFABA010000061">
    <property type="protein sequence ID" value="CAB4831911.1"/>
    <property type="molecule type" value="Genomic_DNA"/>
</dbReference>
<evidence type="ECO:0000313" key="2">
    <source>
        <dbReference type="EMBL" id="CAB4831911.1"/>
    </source>
</evidence>
<evidence type="ECO:0000313" key="4">
    <source>
        <dbReference type="EMBL" id="CAB4995896.1"/>
    </source>
</evidence>
<evidence type="ECO:0000313" key="3">
    <source>
        <dbReference type="EMBL" id="CAB4892598.1"/>
    </source>
</evidence>
<dbReference type="Gene3D" id="3.30.1540.10">
    <property type="entry name" value="formyl-coa transferase, domain 3"/>
    <property type="match status" value="1"/>
</dbReference>
<gene>
    <name evidence="1" type="ORF">UFOPK2754_02172</name>
    <name evidence="2" type="ORF">UFOPK3139_01570</name>
    <name evidence="3" type="ORF">UFOPK3543_00381</name>
    <name evidence="4" type="ORF">UFOPK3967_01325</name>
</gene>
<dbReference type="InterPro" id="IPR044855">
    <property type="entry name" value="CoA-Trfase_III_dom3_sf"/>
</dbReference>
<dbReference type="Gene3D" id="3.40.50.10540">
    <property type="entry name" value="Crotonobetainyl-coa:carnitine coa-transferase, domain 1"/>
    <property type="match status" value="1"/>
</dbReference>
<dbReference type="Pfam" id="PF02515">
    <property type="entry name" value="CoA_transf_3"/>
    <property type="match status" value="1"/>
</dbReference>
<dbReference type="EMBL" id="CAFBMH010000008">
    <property type="protein sequence ID" value="CAB4892598.1"/>
    <property type="molecule type" value="Genomic_DNA"/>
</dbReference>
<evidence type="ECO:0000313" key="1">
    <source>
        <dbReference type="EMBL" id="CAB4757067.1"/>
    </source>
</evidence>
<dbReference type="SUPFAM" id="SSF89796">
    <property type="entry name" value="CoA-transferase family III (CaiB/BaiF)"/>
    <property type="match status" value="1"/>
</dbReference>
<dbReference type="EMBL" id="CAFBOS010000071">
    <property type="protein sequence ID" value="CAB4995896.1"/>
    <property type="molecule type" value="Genomic_DNA"/>
</dbReference>
<dbReference type="PANTHER" id="PTHR48228">
    <property type="entry name" value="SUCCINYL-COA--D-CITRAMALATE COA-TRANSFERASE"/>
    <property type="match status" value="1"/>
</dbReference>
<dbReference type="AlphaFoldDB" id="A0A6J7AFZ5"/>
<dbReference type="EMBL" id="CAEZYR010000089">
    <property type="protein sequence ID" value="CAB4757067.1"/>
    <property type="molecule type" value="Genomic_DNA"/>
</dbReference>
<sequence length="415" mass="45381">MSDKALLAGVRVIESSMLGPAELGGLLADLGAEVIKVEPPQGDYGRQMTWPIMKASDGNGENSLLSLHVNRGKKSIALDLRKPEGVEVYLDMVKGADCVIEAMRPGALAKRGLSFEKMQEVNPAIVFCSISGYGATGPYRDMPSHGIAYDTWAGQVPIETDDDGFAYFPGHTGVGIHAGPVYGALAILAAVIRARATGEGCYLEIAQSDAAAFFDWYRIESYQGYRRPIEEVYGNKSDNYERREPGTAGMRPGVRYQVYATKDDRHVLFMASEQAFWKNFCAGIDRMDLFDKWPGSKYGDHARNNLELRAILTEIYKSRTAVEWIEFGNANNTPIAPVNTPENIVDDPQFQHRMGFISHEILDADMLPYPVKVEGAEIPVPTKAPNCGQDTDAVLAGLGYDAAKIAALRAGEVAY</sequence>
<organism evidence="2">
    <name type="scientific">freshwater metagenome</name>
    <dbReference type="NCBI Taxonomy" id="449393"/>
    <lineage>
        <taxon>unclassified sequences</taxon>
        <taxon>metagenomes</taxon>
        <taxon>ecological metagenomes</taxon>
    </lineage>
</organism>
<name>A0A6J7AFZ5_9ZZZZ</name>
<reference evidence="2" key="1">
    <citation type="submission" date="2020-05" db="EMBL/GenBank/DDBJ databases">
        <authorList>
            <person name="Chiriac C."/>
            <person name="Salcher M."/>
            <person name="Ghai R."/>
            <person name="Kavagutti S V."/>
        </authorList>
    </citation>
    <scope>NUCLEOTIDE SEQUENCE</scope>
</reference>
<dbReference type="GO" id="GO:0003824">
    <property type="term" value="F:catalytic activity"/>
    <property type="evidence" value="ECO:0007669"/>
    <property type="project" value="InterPro"/>
</dbReference>
<dbReference type="InterPro" id="IPR023606">
    <property type="entry name" value="CoA-Trfase_III_dom_1_sf"/>
</dbReference>
<proteinExistence type="predicted"/>
<accession>A0A6J7AFZ5</accession>
<dbReference type="PANTHER" id="PTHR48228:SF5">
    <property type="entry name" value="ALPHA-METHYLACYL-COA RACEMASE"/>
    <property type="match status" value="1"/>
</dbReference>
<dbReference type="InterPro" id="IPR050509">
    <property type="entry name" value="CoA-transferase_III"/>
</dbReference>